<dbReference type="KEGG" id="dpx:DAPPUDRAFT_110771"/>
<sequence length="247" mass="27274">MEEEKERRRKGECSRVAVVYYLADPSPVVVVVPYLHCATVYIYMHTLHVHKSGPGHQLKLAVPSRLTCTAQLAPPPPHHFSTGRSSFSPLIFRLDDTNCWARELGGSTNNPPTYKFLKFPPSVRSGGTLTTAFGGCCGCLPSWASSGGVLVSCYWHPHRWTLRRPTAAAAAEAVAEAEEMTVVVVALVECLAGFSSGGGRIKWATAATTISTSRNKSCRWIGRRWTMRRTRLSIRTTSGCRWIRRPT</sequence>
<proteinExistence type="predicted"/>
<dbReference type="AlphaFoldDB" id="E9H6Y0"/>
<evidence type="ECO:0000313" key="1">
    <source>
        <dbReference type="EMBL" id="EFX72477.1"/>
    </source>
</evidence>
<accession>E9H6Y0</accession>
<name>E9H6Y0_DAPPU</name>
<dbReference type="InParanoid" id="E9H6Y0"/>
<organism evidence="1 2">
    <name type="scientific">Daphnia pulex</name>
    <name type="common">Water flea</name>
    <dbReference type="NCBI Taxonomy" id="6669"/>
    <lineage>
        <taxon>Eukaryota</taxon>
        <taxon>Metazoa</taxon>
        <taxon>Ecdysozoa</taxon>
        <taxon>Arthropoda</taxon>
        <taxon>Crustacea</taxon>
        <taxon>Branchiopoda</taxon>
        <taxon>Diplostraca</taxon>
        <taxon>Cladocera</taxon>
        <taxon>Anomopoda</taxon>
        <taxon>Daphniidae</taxon>
        <taxon>Daphnia</taxon>
    </lineage>
</organism>
<evidence type="ECO:0000313" key="2">
    <source>
        <dbReference type="Proteomes" id="UP000000305"/>
    </source>
</evidence>
<protein>
    <submittedName>
        <fullName evidence="1">Uncharacterized protein</fullName>
    </submittedName>
</protein>
<gene>
    <name evidence="1" type="ORF">DAPPUDRAFT_110771</name>
</gene>
<keyword evidence="2" id="KW-1185">Reference proteome</keyword>
<reference evidence="1 2" key="1">
    <citation type="journal article" date="2011" name="Science">
        <title>The ecoresponsive genome of Daphnia pulex.</title>
        <authorList>
            <person name="Colbourne J.K."/>
            <person name="Pfrender M.E."/>
            <person name="Gilbert D."/>
            <person name="Thomas W.K."/>
            <person name="Tucker A."/>
            <person name="Oakley T.H."/>
            <person name="Tokishita S."/>
            <person name="Aerts A."/>
            <person name="Arnold G.J."/>
            <person name="Basu M.K."/>
            <person name="Bauer D.J."/>
            <person name="Caceres C.E."/>
            <person name="Carmel L."/>
            <person name="Casola C."/>
            <person name="Choi J.H."/>
            <person name="Detter J.C."/>
            <person name="Dong Q."/>
            <person name="Dusheyko S."/>
            <person name="Eads B.D."/>
            <person name="Frohlich T."/>
            <person name="Geiler-Samerotte K.A."/>
            <person name="Gerlach D."/>
            <person name="Hatcher P."/>
            <person name="Jogdeo S."/>
            <person name="Krijgsveld J."/>
            <person name="Kriventseva E.V."/>
            <person name="Kultz D."/>
            <person name="Laforsch C."/>
            <person name="Lindquist E."/>
            <person name="Lopez J."/>
            <person name="Manak J.R."/>
            <person name="Muller J."/>
            <person name="Pangilinan J."/>
            <person name="Patwardhan R.P."/>
            <person name="Pitluck S."/>
            <person name="Pritham E.J."/>
            <person name="Rechtsteiner A."/>
            <person name="Rho M."/>
            <person name="Rogozin I.B."/>
            <person name="Sakarya O."/>
            <person name="Salamov A."/>
            <person name="Schaack S."/>
            <person name="Shapiro H."/>
            <person name="Shiga Y."/>
            <person name="Skalitzky C."/>
            <person name="Smith Z."/>
            <person name="Souvorov A."/>
            <person name="Sung W."/>
            <person name="Tang Z."/>
            <person name="Tsuchiya D."/>
            <person name="Tu H."/>
            <person name="Vos H."/>
            <person name="Wang M."/>
            <person name="Wolf Y.I."/>
            <person name="Yamagata H."/>
            <person name="Yamada T."/>
            <person name="Ye Y."/>
            <person name="Shaw J.R."/>
            <person name="Andrews J."/>
            <person name="Crease T.J."/>
            <person name="Tang H."/>
            <person name="Lucas S.M."/>
            <person name="Robertson H.M."/>
            <person name="Bork P."/>
            <person name="Koonin E.V."/>
            <person name="Zdobnov E.M."/>
            <person name="Grigoriev I.V."/>
            <person name="Lynch M."/>
            <person name="Boore J.L."/>
        </authorList>
    </citation>
    <scope>NUCLEOTIDE SEQUENCE [LARGE SCALE GENOMIC DNA]</scope>
</reference>
<dbReference type="HOGENOM" id="CLU_1125523_0_0_1"/>
<dbReference type="EMBL" id="GL732599">
    <property type="protein sequence ID" value="EFX72477.1"/>
    <property type="molecule type" value="Genomic_DNA"/>
</dbReference>
<dbReference type="Proteomes" id="UP000000305">
    <property type="component" value="Unassembled WGS sequence"/>
</dbReference>